<accession>B3DYL3</accession>
<reference evidence="1 2" key="1">
    <citation type="journal article" date="2008" name="Biol. Direct">
        <title>Complete genome sequence of the extremely acidophilic methanotroph isolate V4, Methylacidiphilum infernorum, a representative of the bacterial phylum Verrucomicrobia.</title>
        <authorList>
            <person name="Hou S."/>
            <person name="Makarova K.S."/>
            <person name="Saw J.H."/>
            <person name="Senin P."/>
            <person name="Ly B.V."/>
            <person name="Zhou Z."/>
            <person name="Ren Y."/>
            <person name="Wang J."/>
            <person name="Galperin M.Y."/>
            <person name="Omelchenko M.V."/>
            <person name="Wolf Y.I."/>
            <person name="Yutin N."/>
            <person name="Koonin E.V."/>
            <person name="Stott M.B."/>
            <person name="Mountain B.W."/>
            <person name="Crowe M.A."/>
            <person name="Smirnova A.V."/>
            <person name="Dunfield P.F."/>
            <person name="Feng L."/>
            <person name="Wang L."/>
            <person name="Alam M."/>
        </authorList>
    </citation>
    <scope>NUCLEOTIDE SEQUENCE [LARGE SCALE GENOMIC DNA]</scope>
    <source>
        <strain evidence="2">Isolate V4</strain>
    </source>
</reference>
<dbReference type="AlphaFoldDB" id="B3DYL3"/>
<dbReference type="HOGENOM" id="CLU_3345809_0_0_0"/>
<protein>
    <submittedName>
        <fullName evidence="1">Uncharacterized protein</fullName>
    </submittedName>
</protein>
<organism evidence="1 2">
    <name type="scientific">Methylacidiphilum infernorum (isolate V4)</name>
    <name type="common">Methylokorus infernorum (strain V4)</name>
    <dbReference type="NCBI Taxonomy" id="481448"/>
    <lineage>
        <taxon>Bacteria</taxon>
        <taxon>Pseudomonadati</taxon>
        <taxon>Verrucomicrobiota</taxon>
        <taxon>Methylacidiphilae</taxon>
        <taxon>Methylacidiphilales</taxon>
        <taxon>Methylacidiphilaceae</taxon>
        <taxon>Methylacidiphilum (ex Ratnadevi et al. 2023)</taxon>
    </lineage>
</organism>
<evidence type="ECO:0000313" key="1">
    <source>
        <dbReference type="EMBL" id="ACD84061.1"/>
    </source>
</evidence>
<name>B3DYL3_METI4</name>
<dbReference type="Proteomes" id="UP000009149">
    <property type="component" value="Chromosome"/>
</dbReference>
<gene>
    <name evidence="1" type="ordered locus">Minf_2007</name>
</gene>
<dbReference type="EMBL" id="CP000975">
    <property type="protein sequence ID" value="ACD84061.1"/>
    <property type="molecule type" value="Genomic_DNA"/>
</dbReference>
<sequence>MRIYSWVKIIPGLEFNSPNRGELLIIQMPKQQKVFFL</sequence>
<evidence type="ECO:0000313" key="2">
    <source>
        <dbReference type="Proteomes" id="UP000009149"/>
    </source>
</evidence>
<dbReference type="STRING" id="481448.Minf_2007"/>
<proteinExistence type="predicted"/>
<dbReference type="KEGG" id="min:Minf_2007"/>